<dbReference type="EMBL" id="BMRP01000027">
    <property type="protein sequence ID" value="GGU86053.1"/>
    <property type="molecule type" value="Genomic_DNA"/>
</dbReference>
<accession>A0ABQ2VGL9</accession>
<evidence type="ECO:0000313" key="2">
    <source>
        <dbReference type="Proteomes" id="UP000654471"/>
    </source>
</evidence>
<keyword evidence="2" id="KW-1185">Reference proteome</keyword>
<proteinExistence type="predicted"/>
<organism evidence="1 2">
    <name type="scientific">Streptomyces albospinus</name>
    <dbReference type="NCBI Taxonomy" id="285515"/>
    <lineage>
        <taxon>Bacteria</taxon>
        <taxon>Bacillati</taxon>
        <taxon>Actinomycetota</taxon>
        <taxon>Actinomycetes</taxon>
        <taxon>Kitasatosporales</taxon>
        <taxon>Streptomycetaceae</taxon>
        <taxon>Streptomyces</taxon>
    </lineage>
</organism>
<gene>
    <name evidence="1" type="ORF">GCM10010211_60150</name>
</gene>
<name>A0ABQ2VGL9_9ACTN</name>
<sequence length="57" mass="6101">MRSRQAQLYRLLGDEEASAAATAEAQANWRESAAITLACRQPPAPVAGDSGGSWWEP</sequence>
<protein>
    <submittedName>
        <fullName evidence="1">Uncharacterized protein</fullName>
    </submittedName>
</protein>
<dbReference type="Proteomes" id="UP000654471">
    <property type="component" value="Unassembled WGS sequence"/>
</dbReference>
<reference evidence="2" key="1">
    <citation type="journal article" date="2019" name="Int. J. Syst. Evol. Microbiol.">
        <title>The Global Catalogue of Microorganisms (GCM) 10K type strain sequencing project: providing services to taxonomists for standard genome sequencing and annotation.</title>
        <authorList>
            <consortium name="The Broad Institute Genomics Platform"/>
            <consortium name="The Broad Institute Genome Sequencing Center for Infectious Disease"/>
            <person name="Wu L."/>
            <person name="Ma J."/>
        </authorList>
    </citation>
    <scope>NUCLEOTIDE SEQUENCE [LARGE SCALE GENOMIC DNA]</scope>
    <source>
        <strain evidence="2">JCM 3399</strain>
    </source>
</reference>
<comment type="caution">
    <text evidence="1">The sequence shown here is derived from an EMBL/GenBank/DDBJ whole genome shotgun (WGS) entry which is preliminary data.</text>
</comment>
<evidence type="ECO:0000313" key="1">
    <source>
        <dbReference type="EMBL" id="GGU86053.1"/>
    </source>
</evidence>